<evidence type="ECO:0000313" key="1">
    <source>
        <dbReference type="EMBL" id="NDU97186.1"/>
    </source>
</evidence>
<dbReference type="RefSeq" id="WP_163952386.1">
    <property type="nucleotide sequence ID" value="NZ_JAAFZH010000010.1"/>
</dbReference>
<dbReference type="AlphaFoldDB" id="A0A6L9L9E5"/>
<sequence length="165" mass="17507">MGTITFGVSSIEMGAIGNDGGPGTVLEALGKTNQNSCNLNQDEPTTTEFRSEEDDQPIYSTETPGPIALTYQIVDPDLDAMEKLFGGEITGSAGSRVWNMPASIISLEQTVKVTPKEGLKLTIPRAKVVARFTGEFTKANPFVLEVTATALTPEKTGVGALVWAE</sequence>
<proteinExistence type="predicted"/>
<accession>A0A6L9L9E5</accession>
<dbReference type="Proteomes" id="UP000474175">
    <property type="component" value="Unassembled WGS sequence"/>
</dbReference>
<keyword evidence="2" id="KW-1185">Reference proteome</keyword>
<comment type="caution">
    <text evidence="1">The sequence shown here is derived from an EMBL/GenBank/DDBJ whole genome shotgun (WGS) entry which is preliminary data.</text>
</comment>
<organism evidence="1 2">
    <name type="scientific">Spirosoma terrae</name>
    <dbReference type="NCBI Taxonomy" id="1968276"/>
    <lineage>
        <taxon>Bacteria</taxon>
        <taxon>Pseudomonadati</taxon>
        <taxon>Bacteroidota</taxon>
        <taxon>Cytophagia</taxon>
        <taxon>Cytophagales</taxon>
        <taxon>Cytophagaceae</taxon>
        <taxon>Spirosoma</taxon>
    </lineage>
</organism>
<evidence type="ECO:0000313" key="2">
    <source>
        <dbReference type="Proteomes" id="UP000474175"/>
    </source>
</evidence>
<protein>
    <submittedName>
        <fullName evidence="1">Uncharacterized protein</fullName>
    </submittedName>
</protein>
<reference evidence="1 2" key="1">
    <citation type="submission" date="2020-02" db="EMBL/GenBank/DDBJ databases">
        <title>Draft genome sequence of two Spirosoma agri KCTC 52727 and Spirosoma terrae KCTC 52035.</title>
        <authorList>
            <person name="Rojas J."/>
            <person name="Ambika Manirajan B."/>
            <person name="Suarez C."/>
            <person name="Ratering S."/>
            <person name="Schnell S."/>
        </authorList>
    </citation>
    <scope>NUCLEOTIDE SEQUENCE [LARGE SCALE GENOMIC DNA]</scope>
    <source>
        <strain evidence="1 2">KCTC 52035</strain>
    </source>
</reference>
<gene>
    <name evidence="1" type="ORF">GK108_20045</name>
</gene>
<name>A0A6L9L9E5_9BACT</name>
<dbReference type="EMBL" id="JAAFZH010000010">
    <property type="protein sequence ID" value="NDU97186.1"/>
    <property type="molecule type" value="Genomic_DNA"/>
</dbReference>